<sequence length="214" mass="25475">MKEIHGRRNWPWWKSQIIQKYSNGTWIWQKTMAFENDKYSVDKDPYEWCFRQSERLKAFDPQRNTQMRNQKLLTQIPGELEHAVKCRWNHNRTLDDIANTLKDVRKRTNIGKLTPYRSSTFKKKQPLRVQFKEKPKERVAEVTKKKNSCHNCGSTDHYANNCPKGKKKVYAIEKVPEEESLTEDSDSDSMGDAIREQSDEEQDPREEFIVEYQG</sequence>
<comment type="caution">
    <text evidence="5">The sequence shown here is derived from an EMBL/GenBank/DDBJ whole genome shotgun (WGS) entry which is preliminary data.</text>
</comment>
<evidence type="ECO:0000256" key="1">
    <source>
        <dbReference type="ARBA" id="ARBA00022664"/>
    </source>
</evidence>
<protein>
    <recommendedName>
        <fullName evidence="4">CCHC-type domain-containing protein</fullName>
    </recommendedName>
</protein>
<keyword evidence="2" id="KW-0479">Metal-binding</keyword>
<dbReference type="AlphaFoldDB" id="A0A9Q3BXG2"/>
<evidence type="ECO:0000313" key="5">
    <source>
        <dbReference type="EMBL" id="MBW0473088.1"/>
    </source>
</evidence>
<evidence type="ECO:0000313" key="6">
    <source>
        <dbReference type="Proteomes" id="UP000765509"/>
    </source>
</evidence>
<organism evidence="5 6">
    <name type="scientific">Austropuccinia psidii MF-1</name>
    <dbReference type="NCBI Taxonomy" id="1389203"/>
    <lineage>
        <taxon>Eukaryota</taxon>
        <taxon>Fungi</taxon>
        <taxon>Dikarya</taxon>
        <taxon>Basidiomycota</taxon>
        <taxon>Pucciniomycotina</taxon>
        <taxon>Pucciniomycetes</taxon>
        <taxon>Pucciniales</taxon>
        <taxon>Sphaerophragmiaceae</taxon>
        <taxon>Austropuccinia</taxon>
    </lineage>
</organism>
<dbReference type="PROSITE" id="PS50158">
    <property type="entry name" value="ZF_CCHC"/>
    <property type="match status" value="1"/>
</dbReference>
<proteinExistence type="predicted"/>
<keyword evidence="2" id="KW-0863">Zinc-finger</keyword>
<evidence type="ECO:0000259" key="4">
    <source>
        <dbReference type="PROSITE" id="PS50158"/>
    </source>
</evidence>
<dbReference type="SMART" id="SM00343">
    <property type="entry name" value="ZnF_C2HC"/>
    <property type="match status" value="1"/>
</dbReference>
<name>A0A9Q3BXG2_9BASI</name>
<keyword evidence="1" id="KW-0507">mRNA processing</keyword>
<evidence type="ECO:0000256" key="3">
    <source>
        <dbReference type="SAM" id="MobiDB-lite"/>
    </source>
</evidence>
<feature type="compositionally biased region" description="Acidic residues" evidence="3">
    <location>
        <begin position="178"/>
        <end position="189"/>
    </location>
</feature>
<dbReference type="GO" id="GO:0008270">
    <property type="term" value="F:zinc ion binding"/>
    <property type="evidence" value="ECO:0007669"/>
    <property type="project" value="UniProtKB-KW"/>
</dbReference>
<dbReference type="SUPFAM" id="SSF57756">
    <property type="entry name" value="Retrovirus zinc finger-like domains"/>
    <property type="match status" value="1"/>
</dbReference>
<dbReference type="GO" id="GO:0003676">
    <property type="term" value="F:nucleic acid binding"/>
    <property type="evidence" value="ECO:0007669"/>
    <property type="project" value="InterPro"/>
</dbReference>
<gene>
    <name evidence="5" type="ORF">O181_012803</name>
</gene>
<dbReference type="GO" id="GO:0006397">
    <property type="term" value="P:mRNA processing"/>
    <property type="evidence" value="ECO:0007669"/>
    <property type="project" value="UniProtKB-KW"/>
</dbReference>
<dbReference type="OrthoDB" id="2514797at2759"/>
<dbReference type="InterPro" id="IPR036875">
    <property type="entry name" value="Znf_CCHC_sf"/>
</dbReference>
<dbReference type="InterPro" id="IPR001878">
    <property type="entry name" value="Znf_CCHC"/>
</dbReference>
<dbReference type="EMBL" id="AVOT02003294">
    <property type="protein sequence ID" value="MBW0473088.1"/>
    <property type="molecule type" value="Genomic_DNA"/>
</dbReference>
<accession>A0A9Q3BXG2</accession>
<feature type="domain" description="CCHC-type" evidence="4">
    <location>
        <begin position="149"/>
        <end position="164"/>
    </location>
</feature>
<keyword evidence="2" id="KW-0862">Zinc</keyword>
<dbReference type="Gene3D" id="4.10.60.10">
    <property type="entry name" value="Zinc finger, CCHC-type"/>
    <property type="match status" value="1"/>
</dbReference>
<keyword evidence="6" id="KW-1185">Reference proteome</keyword>
<dbReference type="Proteomes" id="UP000765509">
    <property type="component" value="Unassembled WGS sequence"/>
</dbReference>
<feature type="region of interest" description="Disordered" evidence="3">
    <location>
        <begin position="174"/>
        <end position="214"/>
    </location>
</feature>
<evidence type="ECO:0000256" key="2">
    <source>
        <dbReference type="PROSITE-ProRule" id="PRU00047"/>
    </source>
</evidence>
<dbReference type="Pfam" id="PF00098">
    <property type="entry name" value="zf-CCHC"/>
    <property type="match status" value="1"/>
</dbReference>
<reference evidence="5" key="1">
    <citation type="submission" date="2021-03" db="EMBL/GenBank/DDBJ databases">
        <title>Draft genome sequence of rust myrtle Austropuccinia psidii MF-1, a brazilian biotype.</title>
        <authorList>
            <person name="Quecine M.C."/>
            <person name="Pachon D.M.R."/>
            <person name="Bonatelli M.L."/>
            <person name="Correr F.H."/>
            <person name="Franceschini L.M."/>
            <person name="Leite T.F."/>
            <person name="Margarido G.R.A."/>
            <person name="Almeida C.A."/>
            <person name="Ferrarezi J.A."/>
            <person name="Labate C.A."/>
        </authorList>
    </citation>
    <scope>NUCLEOTIDE SEQUENCE</scope>
    <source>
        <strain evidence="5">MF-1</strain>
    </source>
</reference>